<gene>
    <name evidence="1" type="ORF">VF724_15755</name>
</gene>
<evidence type="ECO:0000313" key="2">
    <source>
        <dbReference type="Proteomes" id="UP001310386"/>
    </source>
</evidence>
<protein>
    <submittedName>
        <fullName evidence="1">Uncharacterized protein</fullName>
    </submittedName>
</protein>
<sequence length="144" mass="16215">MKYLNHITLNTGHIQKTYPGEVNKQLYLKLQRIYKESLNGEAEVLDGYTAKSTSTDNGTLITLFRDDAPILTTAISSNDDGMIWEMIHNSAASPLYTKLSDPLPIPYIADRLEVGVVLHMDALQWTGDFSRCMGWIILAPEEIR</sequence>
<dbReference type="EMBL" id="JAYJLD010000027">
    <property type="protein sequence ID" value="MEB3103112.1"/>
    <property type="molecule type" value="Genomic_DNA"/>
</dbReference>
<evidence type="ECO:0000313" key="1">
    <source>
        <dbReference type="EMBL" id="MEB3103112.1"/>
    </source>
</evidence>
<dbReference type="RefSeq" id="WP_371755245.1">
    <property type="nucleotide sequence ID" value="NZ_JAYJLD010000027.1"/>
</dbReference>
<accession>A0ABU5ZMK6</accession>
<proteinExistence type="predicted"/>
<dbReference type="Proteomes" id="UP001310386">
    <property type="component" value="Unassembled WGS sequence"/>
</dbReference>
<name>A0ABU5ZMK6_9BACL</name>
<comment type="caution">
    <text evidence="1">The sequence shown here is derived from an EMBL/GenBank/DDBJ whole genome shotgun (WGS) entry which is preliminary data.</text>
</comment>
<reference evidence="1" key="1">
    <citation type="submission" date="2023-12" db="EMBL/GenBank/DDBJ databases">
        <title>Fervidustalea candida gen. nov., sp. nov., a novel member of the family Paenibacillaceae isolated from a geothermal area.</title>
        <authorList>
            <person name="Li W.-J."/>
            <person name="Jiao J.-Y."/>
            <person name="Chen Y."/>
        </authorList>
    </citation>
    <scope>NUCLEOTIDE SEQUENCE</scope>
    <source>
        <strain evidence="1">SYSU GA230002</strain>
    </source>
</reference>
<organism evidence="1 2">
    <name type="scientific">Ferviditalea candida</name>
    <dbReference type="NCBI Taxonomy" id="3108399"/>
    <lineage>
        <taxon>Bacteria</taxon>
        <taxon>Bacillati</taxon>
        <taxon>Bacillota</taxon>
        <taxon>Bacilli</taxon>
        <taxon>Bacillales</taxon>
        <taxon>Paenibacillaceae</taxon>
        <taxon>Ferviditalea</taxon>
    </lineage>
</organism>
<keyword evidence="2" id="KW-1185">Reference proteome</keyword>